<feature type="region of interest" description="Disordered" evidence="1">
    <location>
        <begin position="624"/>
        <end position="649"/>
    </location>
</feature>
<dbReference type="InParanoid" id="A0A1S3JUD7"/>
<dbReference type="Gene3D" id="1.10.238.10">
    <property type="entry name" value="EF-hand"/>
    <property type="match status" value="1"/>
</dbReference>
<feature type="region of interest" description="Disordered" evidence="1">
    <location>
        <begin position="512"/>
        <end position="587"/>
    </location>
</feature>
<feature type="compositionally biased region" description="Polar residues" evidence="1">
    <location>
        <begin position="813"/>
        <end position="829"/>
    </location>
</feature>
<sequence length="1447" mass="155622">MANPRFPGQFPGGMSTGQPQPGFAPTMNNPTFAMNNPMMYQQQQMMGMGIQGFAPGMMPGQNQAGYGVPRYVQPPPYTPHMAQNYRQRVATPKTRHNVPVKTEEEERKERYFQQQQQKLKEFGKGKTKTVDADSLMKNIFSTDSAKPKPQKQPHQPKPQSQPQATDDFGDFLGGPSFTDSTTPSLNQSQGQDQGQNKGQTHTVENLTGQVHAVGQGHGQDHMQGEAQTVQPPMPQPKKKGLEDMMRECSDLSAPQKAKTFKGPSVKEVQPKHQAKVVSYHESNKSRSWQAPEDELSSLFTLSEPLPTEPPKTKKTTPPKTRAGSFRVPKWCTDDNLVPDLYKHVLEASVENGIIETGRLYPILIGSGLPKAVLGQIWEVANKKTPGQLIKEELYMMLALIALVQNNVHVLSLSTLEKLPHPPIPYLGQAAPQPAYHPNAGQAPQQMPPGYQTQQIPSQVPQGQAPSHVPQGPSQIPHSPREIPQGLTSSGTVPAATTNISRIQATATGDDDFEDFQAAPSIPSQSLQSVPSQTPSQIQPQPAVSVSSFAPFTNQAKPNPPTMPHSQPVSSSLDSFSPFQGTTSQTFPGSVNLEVSSVKSLQQSPIGGSAVVEGKDDDFEAFQEAPRPASGSFGDFSGAEPEQISAPQNAAPPGVRQEMNLMATEDDKYGALRGLTLEGETETKKEEADEFADFRSSSDDQGTVWTNPLPTSEGWGDLTSSGNSAVHKSEGWAAFESATAQTNTGSESEGWAEFSMPPSTVPAKVSDLSQPEGSLNLFSQPPSSQATQPLGGDSMDLFSRSPATGADLGVSLGGPSNSTSDQSSLATSEVPTDPSHLFAFCKPKPKAKTSGGIFGDSSGAQSDLSLPQDGSATVDDDFADFQDFTSSASVPSNSNSNTDPSFSALGMPPGGSAVSTAGDPADKYSIFHQVGEDTSYSSVFGQSTIPEHFRSSGADGTSDDEWDNFQAPPSLSNTAMGTDKPETAPKKLIAVKGLVDSVVEDKEKVQKEREEKKKAEEERKRQQQPTSRYVGHMSVYKQRIPQPVTIPAFDTEPPPLTDDDFGEMSPGHNDHFGHPVHHHHAVVDVDDHDDFTGWTTAGKIKKEDSQSVASLELAKSSSLSVIKQEDSQSVSSLEFAAGKASSTKSSAGDDASNSSVDFNGFDSGNNKVTGTPDEQSVGSLDLQPTVSEAEINDADDFGDFSYPSQKRPENVAPKPSSDFSSVLTTSRSFPPSVQQDIDWHTVPRSASEILAESGGGPGIGDRYSAVMEEEVQDKHAHEWQRCLESCDQMIASANNVFNSISSSSVCVEVINSEEGIDYLTGVVEIYRVVCRISCAMKAYSISTSELRQVLKSVDLSWNNLCAFITAAGSTIMTDNSFNFAGHVLKAEDENSQDKACGVCTLNVDGKSNMGEDSFKLSYGRRQYHATCANFWINAVDSTLPALKIPELL</sequence>
<dbReference type="Pfam" id="PF12763">
    <property type="entry name" value="EH"/>
    <property type="match status" value="1"/>
</dbReference>
<dbReference type="InterPro" id="IPR000261">
    <property type="entry name" value="EH_dom"/>
</dbReference>
<protein>
    <submittedName>
        <fullName evidence="4">Synergin gamma isoform X1</fullName>
    </submittedName>
</protein>
<evidence type="ECO:0000313" key="4">
    <source>
        <dbReference type="RefSeq" id="XP_013413985.1"/>
    </source>
</evidence>
<dbReference type="PROSITE" id="PS50031">
    <property type="entry name" value="EH"/>
    <property type="match status" value="1"/>
</dbReference>
<feature type="compositionally biased region" description="Polar residues" evidence="1">
    <location>
        <begin position="177"/>
        <end position="207"/>
    </location>
</feature>
<dbReference type="PANTHER" id="PTHR15463">
    <property type="entry name" value="AP1 GAMMA SUBUNIT BINDING PROTEIN 1"/>
    <property type="match status" value="1"/>
</dbReference>
<feature type="compositionally biased region" description="Polar residues" evidence="1">
    <location>
        <begin position="450"/>
        <end position="464"/>
    </location>
</feature>
<feature type="compositionally biased region" description="Low complexity" evidence="1">
    <location>
        <begin position="1139"/>
        <end position="1151"/>
    </location>
</feature>
<feature type="compositionally biased region" description="Polar residues" evidence="1">
    <location>
        <begin position="563"/>
        <end position="587"/>
    </location>
</feature>
<feature type="region of interest" description="Disordered" evidence="1">
    <location>
        <begin position="1"/>
        <end position="29"/>
    </location>
</feature>
<dbReference type="STRING" id="7574.A0A1S3JUD7"/>
<organism evidence="3 4">
    <name type="scientific">Lingula anatina</name>
    <name type="common">Brachiopod</name>
    <name type="synonym">Lingula unguis</name>
    <dbReference type="NCBI Taxonomy" id="7574"/>
    <lineage>
        <taxon>Eukaryota</taxon>
        <taxon>Metazoa</taxon>
        <taxon>Spiralia</taxon>
        <taxon>Lophotrochozoa</taxon>
        <taxon>Brachiopoda</taxon>
        <taxon>Linguliformea</taxon>
        <taxon>Lingulata</taxon>
        <taxon>Lingulida</taxon>
        <taxon>Linguloidea</taxon>
        <taxon>Lingulidae</taxon>
        <taxon>Lingula</taxon>
    </lineage>
</organism>
<feature type="region of interest" description="Disordered" evidence="1">
    <location>
        <begin position="1193"/>
        <end position="1233"/>
    </location>
</feature>
<feature type="compositionally biased region" description="Basic and acidic residues" evidence="1">
    <location>
        <begin position="680"/>
        <end position="697"/>
    </location>
</feature>
<dbReference type="GeneID" id="106176235"/>
<dbReference type="KEGG" id="lak:106176235"/>
<evidence type="ECO:0000313" key="3">
    <source>
        <dbReference type="Proteomes" id="UP000085678"/>
    </source>
</evidence>
<feature type="compositionally biased region" description="Basic and acidic residues" evidence="1">
    <location>
        <begin position="118"/>
        <end position="130"/>
    </location>
</feature>
<dbReference type="Pfam" id="PF25999">
    <property type="entry name" value="SYNRG_C"/>
    <property type="match status" value="1"/>
</dbReference>
<feature type="compositionally biased region" description="Polar residues" evidence="1">
    <location>
        <begin position="485"/>
        <end position="495"/>
    </location>
</feature>
<accession>A0A1S3JUD7</accession>
<feature type="region of interest" description="Disordered" evidence="1">
    <location>
        <begin position="1001"/>
        <end position="1027"/>
    </location>
</feature>
<proteinExistence type="predicted"/>
<feature type="region of interest" description="Disordered" evidence="1">
    <location>
        <begin position="424"/>
        <end position="495"/>
    </location>
</feature>
<feature type="compositionally biased region" description="Low complexity" evidence="1">
    <location>
        <begin position="527"/>
        <end position="541"/>
    </location>
</feature>
<reference evidence="4" key="1">
    <citation type="submission" date="2025-08" db="UniProtKB">
        <authorList>
            <consortium name="RefSeq"/>
        </authorList>
    </citation>
    <scope>IDENTIFICATION</scope>
    <source>
        <tissue evidence="4">Gonads</tissue>
    </source>
</reference>
<gene>
    <name evidence="4" type="primary">LOC106176235</name>
</gene>
<feature type="compositionally biased region" description="Polar residues" evidence="1">
    <location>
        <begin position="1216"/>
        <end position="1233"/>
    </location>
</feature>
<feature type="region of interest" description="Disordered" evidence="1">
    <location>
        <begin position="678"/>
        <end position="704"/>
    </location>
</feature>
<feature type="region of interest" description="Disordered" evidence="1">
    <location>
        <begin position="1139"/>
        <end position="1181"/>
    </location>
</feature>
<dbReference type="OrthoDB" id="524326at2759"/>
<dbReference type="InterPro" id="IPR039656">
    <property type="entry name" value="SYNRG"/>
</dbReference>
<dbReference type="SUPFAM" id="SSF47473">
    <property type="entry name" value="EF-hand"/>
    <property type="match status" value="1"/>
</dbReference>
<feature type="region of interest" description="Disordered" evidence="1">
    <location>
        <begin position="737"/>
        <end position="919"/>
    </location>
</feature>
<feature type="domain" description="EH" evidence="2">
    <location>
        <begin position="333"/>
        <end position="419"/>
    </location>
</feature>
<feature type="region of interest" description="Disordered" evidence="1">
    <location>
        <begin position="301"/>
        <end position="325"/>
    </location>
</feature>
<feature type="compositionally biased region" description="Polar residues" evidence="1">
    <location>
        <begin position="966"/>
        <end position="975"/>
    </location>
</feature>
<dbReference type="InterPro" id="IPR011992">
    <property type="entry name" value="EF-hand-dom_pair"/>
</dbReference>
<feature type="compositionally biased region" description="Polar residues" evidence="1">
    <location>
        <begin position="543"/>
        <end position="556"/>
    </location>
</feature>
<feature type="compositionally biased region" description="Polar residues" evidence="1">
    <location>
        <begin position="766"/>
        <end position="787"/>
    </location>
</feature>
<dbReference type="RefSeq" id="XP_013413985.1">
    <property type="nucleotide sequence ID" value="XM_013558531.1"/>
</dbReference>
<evidence type="ECO:0000256" key="1">
    <source>
        <dbReference type="SAM" id="MobiDB-lite"/>
    </source>
</evidence>
<feature type="compositionally biased region" description="Polar residues" evidence="1">
    <location>
        <begin position="857"/>
        <end position="870"/>
    </location>
</feature>
<dbReference type="GO" id="GO:0030130">
    <property type="term" value="C:clathrin coat of trans-Golgi network vesicle"/>
    <property type="evidence" value="ECO:0007669"/>
    <property type="project" value="TreeGrafter"/>
</dbReference>
<feature type="compositionally biased region" description="Polar residues" evidence="1">
    <location>
        <begin position="1152"/>
        <end position="1181"/>
    </location>
</feature>
<evidence type="ECO:0000259" key="2">
    <source>
        <dbReference type="PROSITE" id="PS50031"/>
    </source>
</evidence>
<dbReference type="Proteomes" id="UP000085678">
    <property type="component" value="Unplaced"/>
</dbReference>
<feature type="compositionally biased region" description="Polar residues" evidence="1">
    <location>
        <begin position="737"/>
        <end position="746"/>
    </location>
</feature>
<feature type="region of interest" description="Disordered" evidence="1">
    <location>
        <begin position="142"/>
        <end position="243"/>
    </location>
</feature>
<feature type="region of interest" description="Disordered" evidence="1">
    <location>
        <begin position="95"/>
        <end position="130"/>
    </location>
</feature>
<keyword evidence="3" id="KW-1185">Reference proteome</keyword>
<feature type="compositionally biased region" description="Basic and acidic residues" evidence="1">
    <location>
        <begin position="1001"/>
        <end position="1020"/>
    </location>
</feature>
<feature type="compositionally biased region" description="Low complexity" evidence="1">
    <location>
        <begin position="885"/>
        <end position="896"/>
    </location>
</feature>
<dbReference type="InterPro" id="IPR059024">
    <property type="entry name" value="SYNRG_C"/>
</dbReference>
<name>A0A1S3JUD7_LINAN</name>
<feature type="compositionally biased region" description="Basic and acidic residues" evidence="1">
    <location>
        <begin position="101"/>
        <end position="111"/>
    </location>
</feature>
<feature type="region of interest" description="Disordered" evidence="1">
    <location>
        <begin position="946"/>
        <end position="982"/>
    </location>
</feature>
<dbReference type="PANTHER" id="PTHR15463:SF2">
    <property type="entry name" value="SYNERGIN GAMMA"/>
    <property type="match status" value="1"/>
</dbReference>